<dbReference type="Gene3D" id="2.60.40.10">
    <property type="entry name" value="Immunoglobulins"/>
    <property type="match status" value="2"/>
</dbReference>
<dbReference type="SUPFAM" id="SSF48726">
    <property type="entry name" value="Immunoglobulin"/>
    <property type="match status" value="2"/>
</dbReference>
<feature type="compositionally biased region" description="Acidic residues" evidence="1">
    <location>
        <begin position="413"/>
        <end position="430"/>
    </location>
</feature>
<accession>A0A6P5M1P9</accession>
<evidence type="ECO:0000313" key="4">
    <source>
        <dbReference type="RefSeq" id="XP_020862181.1"/>
    </source>
</evidence>
<feature type="domain" description="Ig-like" evidence="2">
    <location>
        <begin position="23"/>
        <end position="123"/>
    </location>
</feature>
<evidence type="ECO:0000256" key="1">
    <source>
        <dbReference type="SAM" id="MobiDB-lite"/>
    </source>
</evidence>
<keyword evidence="3" id="KW-1185">Reference proteome</keyword>
<protein>
    <submittedName>
        <fullName evidence="4">B-lymphocyte antigen CD19</fullName>
    </submittedName>
</protein>
<dbReference type="FunCoup" id="A0A6P5M1P9">
    <property type="interactions" value="471"/>
</dbReference>
<dbReference type="PANTHER" id="PTHR16674">
    <property type="entry name" value="B-LYMPHOCYTE ANTIGEN CD19"/>
    <property type="match status" value="1"/>
</dbReference>
<dbReference type="GO" id="GO:0050864">
    <property type="term" value="P:regulation of B cell activation"/>
    <property type="evidence" value="ECO:0007669"/>
    <property type="project" value="InterPro"/>
</dbReference>
<dbReference type="PANTHER" id="PTHR16674:SF2">
    <property type="entry name" value="B-LYMPHOCYTE ANTIGEN CD19"/>
    <property type="match status" value="1"/>
</dbReference>
<dbReference type="CDD" id="cd23998">
    <property type="entry name" value="CD19_protodomain_3_4"/>
    <property type="match status" value="1"/>
</dbReference>
<feature type="region of interest" description="Disordered" evidence="1">
    <location>
        <begin position="1"/>
        <end position="20"/>
    </location>
</feature>
<feature type="domain" description="Ig-like" evidence="2">
    <location>
        <begin position="185"/>
        <end position="288"/>
    </location>
</feature>
<dbReference type="GO" id="GO:0002322">
    <property type="term" value="P:B cell proliferation involved in immune response"/>
    <property type="evidence" value="ECO:0007669"/>
    <property type="project" value="InterPro"/>
</dbReference>
<feature type="region of interest" description="Disordered" evidence="1">
    <location>
        <begin position="383"/>
        <end position="447"/>
    </location>
</feature>
<dbReference type="PROSITE" id="PS50835">
    <property type="entry name" value="IG_LIKE"/>
    <property type="match status" value="2"/>
</dbReference>
<dbReference type="InterPro" id="IPR036179">
    <property type="entry name" value="Ig-like_dom_sf"/>
</dbReference>
<feature type="compositionally biased region" description="Polar residues" evidence="1">
    <location>
        <begin position="145"/>
        <end position="158"/>
    </location>
</feature>
<dbReference type="GO" id="GO:0009897">
    <property type="term" value="C:external side of plasma membrane"/>
    <property type="evidence" value="ECO:0007669"/>
    <property type="project" value="TreeGrafter"/>
</dbReference>
<dbReference type="AlphaFoldDB" id="A0A6P5M1P9"/>
<reference evidence="4" key="1">
    <citation type="submission" date="2025-08" db="UniProtKB">
        <authorList>
            <consortium name="RefSeq"/>
        </authorList>
    </citation>
    <scope>IDENTIFICATION</scope>
    <source>
        <tissue evidence="4">Spleen</tissue>
    </source>
</reference>
<dbReference type="GeneID" id="110221859"/>
<dbReference type="SMART" id="SM00409">
    <property type="entry name" value="IG"/>
    <property type="match status" value="2"/>
</dbReference>
<evidence type="ECO:0000259" key="2">
    <source>
        <dbReference type="PROSITE" id="PS50835"/>
    </source>
</evidence>
<evidence type="ECO:0000313" key="3">
    <source>
        <dbReference type="Proteomes" id="UP000515140"/>
    </source>
</evidence>
<feature type="region of interest" description="Disordered" evidence="1">
    <location>
        <begin position="138"/>
        <end position="158"/>
    </location>
</feature>
<dbReference type="KEGG" id="pcw:110221859"/>
<organism evidence="3 4">
    <name type="scientific">Phascolarctos cinereus</name>
    <name type="common">Koala</name>
    <dbReference type="NCBI Taxonomy" id="38626"/>
    <lineage>
        <taxon>Eukaryota</taxon>
        <taxon>Metazoa</taxon>
        <taxon>Chordata</taxon>
        <taxon>Craniata</taxon>
        <taxon>Vertebrata</taxon>
        <taxon>Euteleostomi</taxon>
        <taxon>Mammalia</taxon>
        <taxon>Metatheria</taxon>
        <taxon>Diprotodontia</taxon>
        <taxon>Phascolarctidae</taxon>
        <taxon>Phascolarctos</taxon>
    </lineage>
</organism>
<dbReference type="InterPro" id="IPR007110">
    <property type="entry name" value="Ig-like_dom"/>
</dbReference>
<proteinExistence type="predicted"/>
<dbReference type="Proteomes" id="UP000515140">
    <property type="component" value="Unplaced"/>
</dbReference>
<gene>
    <name evidence="4" type="primary">CD19</name>
</gene>
<name>A0A6P5M1P9_PHACI</name>
<dbReference type="InParanoid" id="A0A6P5M1P9"/>
<feature type="compositionally biased region" description="Acidic residues" evidence="1">
    <location>
        <begin position="534"/>
        <end position="552"/>
    </location>
</feature>
<feature type="compositionally biased region" description="Polar residues" evidence="1">
    <location>
        <begin position="435"/>
        <end position="445"/>
    </location>
</feature>
<dbReference type="RefSeq" id="XP_020862181.1">
    <property type="nucleotide sequence ID" value="XM_021006522.1"/>
</dbReference>
<feature type="non-terminal residue" evidence="4">
    <location>
        <position position="1"/>
    </location>
</feature>
<sequence>PNSPCSSPLSSSFSSSSSFSVLPHRVLSPEDPLSVEAEEGKNAVLPCLIGPRDGPFEPITWSGGGQLSPLQQLTLKGPGLGAQVEASNISLFIYNVSAKSGGFYLCEWGALTKQESKRGAAISINGSGELFQWNATGPEGCSPRKVSSSATRTSNLPRSRFGTNPVTQLYVWAEDKPKLWNPFVPCVDQNQTEDYKELTLAPGSPLWLSCEQPPSSLTWGSTSWVHWRPGKNTSLLSLKLGEGLPAREFWVMGTQGEGALLILPQVVPQDAGTYLCKSGNLTISIELKVISQSVWRWLLGTGVWKVPVVTLTYVSFCLGTLVGFLQVKKALLLRRKKKRMTDRTRRFFKVMSPGNEAQSQYGNVLPMSGVPNSGNVRTMKWTPGFGEATPSFGNPYQGNQGTGIPGLRSPGQEDPEEEEGEGYEEPDGEEASVAYENSQDQNSQDGWGYENEEKMAAEEIEDDSFSTADSYENENTEMVPPVYTTTGFLLPKGPVWDTCREVSSLGSQSYEDMRGVLYAAPQIRNLHPQPGPSQEEDGDSYENMENPEEAGPDWEAGGWDPSWNNR</sequence>
<dbReference type="CTD" id="930"/>
<dbReference type="CDD" id="cd23999">
    <property type="entry name" value="CD19_protodomain_1_2"/>
    <property type="match status" value="1"/>
</dbReference>
<dbReference type="InterPro" id="IPR003599">
    <property type="entry name" value="Ig_sub"/>
</dbReference>
<dbReference type="InterPro" id="IPR013783">
    <property type="entry name" value="Ig-like_fold"/>
</dbReference>
<dbReference type="InterPro" id="IPR042341">
    <property type="entry name" value="CD19"/>
</dbReference>
<dbReference type="GO" id="GO:0050853">
    <property type="term" value="P:B cell receptor signaling pathway"/>
    <property type="evidence" value="ECO:0007669"/>
    <property type="project" value="TreeGrafter"/>
</dbReference>
<feature type="region of interest" description="Disordered" evidence="1">
    <location>
        <begin position="523"/>
        <end position="566"/>
    </location>
</feature>